<evidence type="ECO:0000313" key="9">
    <source>
        <dbReference type="Proteomes" id="UP001600941"/>
    </source>
</evidence>
<gene>
    <name evidence="8" type="ORF">K340107D12_31310</name>
</gene>
<keyword evidence="9" id="KW-1185">Reference proteome</keyword>
<dbReference type="PANTHER" id="PTHR43663">
    <property type="entry name" value="CHROMATE TRANSPORT PROTEIN-RELATED"/>
    <property type="match status" value="1"/>
</dbReference>
<dbReference type="Pfam" id="PF02417">
    <property type="entry name" value="Chromate_transp"/>
    <property type="match status" value="1"/>
</dbReference>
<dbReference type="Proteomes" id="UP001600941">
    <property type="component" value="Unassembled WGS sequence"/>
</dbReference>
<dbReference type="EMBL" id="BAABZQ010000001">
    <property type="protein sequence ID" value="GAA6500315.1"/>
    <property type="molecule type" value="Genomic_DNA"/>
</dbReference>
<keyword evidence="6 7" id="KW-0472">Membrane</keyword>
<comment type="caution">
    <text evidence="8">The sequence shown here is derived from an EMBL/GenBank/DDBJ whole genome shotgun (WGS) entry which is preliminary data.</text>
</comment>
<comment type="similarity">
    <text evidence="2">Belongs to the chromate ion transporter (CHR) (TC 2.A.51) family.</text>
</comment>
<reference evidence="8 9" key="1">
    <citation type="submission" date="2024-04" db="EMBL/GenBank/DDBJ databases">
        <title>Defined microbial consortia suppress multidrug-resistant proinflammatory Enterobacteriaceae via ecological control.</title>
        <authorList>
            <person name="Furuichi M."/>
            <person name="Kawaguchi T."/>
            <person name="Pust M."/>
            <person name="Yasuma K."/>
            <person name="Plichta D."/>
            <person name="Hasegawa N."/>
            <person name="Ohya T."/>
            <person name="Bhattarai S."/>
            <person name="Sasajima S."/>
            <person name="Aoto Y."/>
            <person name="Tuganbaev T."/>
            <person name="Yaginuma M."/>
            <person name="Ueda M."/>
            <person name="Okahashi N."/>
            <person name="Amafuji K."/>
            <person name="Kiridooshi Y."/>
            <person name="Sugita K."/>
            <person name="Strazar M."/>
            <person name="Skelly A."/>
            <person name="Suda W."/>
            <person name="Hattori M."/>
            <person name="Nakamoto N."/>
            <person name="Caballero S."/>
            <person name="Norman J."/>
            <person name="Olle B."/>
            <person name="Tanoue T."/>
            <person name="Arita M."/>
            <person name="Bucci V."/>
            <person name="Atarashi K."/>
            <person name="Xavier R."/>
            <person name="Honda K."/>
        </authorList>
    </citation>
    <scope>NUCLEOTIDE SEQUENCE [LARGE SCALE GENOMIC DNA]</scope>
    <source>
        <strain evidence="9">k34-0107-D12</strain>
    </source>
</reference>
<keyword evidence="5 7" id="KW-1133">Transmembrane helix</keyword>
<evidence type="ECO:0000256" key="2">
    <source>
        <dbReference type="ARBA" id="ARBA00005262"/>
    </source>
</evidence>
<evidence type="ECO:0000256" key="5">
    <source>
        <dbReference type="ARBA" id="ARBA00022989"/>
    </source>
</evidence>
<sequence>MGRLLQLAVTFFQIGLFSIGGGYAIIPLIQEQVVERFAWVSQKTFTDIITISQMTPGPLAVNTSTFIGIQIAGIPGAVLATFGCVISGISISAFLYRLFQRYHKSEYIMEILNGLKAASLGLIISAALTILLLSFTGTSVISEIKTADWTAAVIFLCSFFVLRKWKANPVAVMIGTGIVGGVIYTLF</sequence>
<comment type="subcellular location">
    <subcellularLocation>
        <location evidence="1">Cell membrane</location>
        <topology evidence="1">Multi-pass membrane protein</topology>
    </subcellularLocation>
</comment>
<feature type="transmembrane region" description="Helical" evidence="7">
    <location>
        <begin position="146"/>
        <end position="162"/>
    </location>
</feature>
<evidence type="ECO:0000256" key="3">
    <source>
        <dbReference type="ARBA" id="ARBA00022475"/>
    </source>
</evidence>
<dbReference type="InterPro" id="IPR052518">
    <property type="entry name" value="CHR_Transporter"/>
</dbReference>
<feature type="transmembrane region" description="Helical" evidence="7">
    <location>
        <begin position="169"/>
        <end position="186"/>
    </location>
</feature>
<feature type="transmembrane region" description="Helical" evidence="7">
    <location>
        <begin position="117"/>
        <end position="140"/>
    </location>
</feature>
<evidence type="ECO:0000256" key="6">
    <source>
        <dbReference type="ARBA" id="ARBA00023136"/>
    </source>
</evidence>
<proteinExistence type="inferred from homology"/>
<dbReference type="PANTHER" id="PTHR43663:SF1">
    <property type="entry name" value="CHROMATE TRANSPORTER"/>
    <property type="match status" value="1"/>
</dbReference>
<protein>
    <submittedName>
        <fullName evidence="8">Chromate transporter</fullName>
    </submittedName>
</protein>
<feature type="transmembrane region" description="Helical" evidence="7">
    <location>
        <begin position="67"/>
        <end position="96"/>
    </location>
</feature>
<evidence type="ECO:0000256" key="1">
    <source>
        <dbReference type="ARBA" id="ARBA00004651"/>
    </source>
</evidence>
<evidence type="ECO:0000256" key="4">
    <source>
        <dbReference type="ARBA" id="ARBA00022692"/>
    </source>
</evidence>
<evidence type="ECO:0000313" key="8">
    <source>
        <dbReference type="EMBL" id="GAA6500315.1"/>
    </source>
</evidence>
<dbReference type="RefSeq" id="WP_033139601.1">
    <property type="nucleotide sequence ID" value="NZ_AP031413.1"/>
</dbReference>
<organism evidence="8 9">
    <name type="scientific">Blautia parvula</name>
    <dbReference type="NCBI Taxonomy" id="2877527"/>
    <lineage>
        <taxon>Bacteria</taxon>
        <taxon>Bacillati</taxon>
        <taxon>Bacillota</taxon>
        <taxon>Clostridia</taxon>
        <taxon>Lachnospirales</taxon>
        <taxon>Lachnospiraceae</taxon>
        <taxon>Blautia</taxon>
    </lineage>
</organism>
<keyword evidence="4 7" id="KW-0812">Transmembrane</keyword>
<dbReference type="InterPro" id="IPR003370">
    <property type="entry name" value="Chromate_transpt"/>
</dbReference>
<name>A0ABQ0BUV9_9FIRM</name>
<evidence type="ECO:0000256" key="7">
    <source>
        <dbReference type="SAM" id="Phobius"/>
    </source>
</evidence>
<accession>A0ABQ0BUV9</accession>
<keyword evidence="3" id="KW-1003">Cell membrane</keyword>